<dbReference type="InterPro" id="IPR000907">
    <property type="entry name" value="LipOase"/>
</dbReference>
<dbReference type="Gene3D" id="3.10.450.60">
    <property type="match status" value="1"/>
</dbReference>
<dbReference type="Pfam" id="PF00305">
    <property type="entry name" value="Lipoxygenase"/>
    <property type="match status" value="1"/>
</dbReference>
<evidence type="ECO:0000256" key="1">
    <source>
        <dbReference type="ARBA" id="ARBA00022723"/>
    </source>
</evidence>
<keyword evidence="6" id="KW-1185">Reference proteome</keyword>
<dbReference type="Proteomes" id="UP000612361">
    <property type="component" value="Unassembled WGS sequence"/>
</dbReference>
<feature type="region of interest" description="Disordered" evidence="3">
    <location>
        <begin position="389"/>
        <end position="425"/>
    </location>
</feature>
<evidence type="ECO:0000313" key="6">
    <source>
        <dbReference type="Proteomes" id="UP000612361"/>
    </source>
</evidence>
<dbReference type="Gene3D" id="3.50.50.60">
    <property type="entry name" value="FAD/NAD(P)-binding domain"/>
    <property type="match status" value="1"/>
</dbReference>
<feature type="compositionally biased region" description="Polar residues" evidence="3">
    <location>
        <begin position="402"/>
        <end position="414"/>
    </location>
</feature>
<dbReference type="Gene3D" id="1.20.245.10">
    <property type="entry name" value="Lipoxygenase-1, Domain 5"/>
    <property type="match status" value="1"/>
</dbReference>
<dbReference type="InterPro" id="IPR013819">
    <property type="entry name" value="LipOase_C"/>
</dbReference>
<keyword evidence="2" id="KW-0560">Oxidoreductase</keyword>
<evidence type="ECO:0000256" key="2">
    <source>
        <dbReference type="ARBA" id="ARBA00023002"/>
    </source>
</evidence>
<evidence type="ECO:0000256" key="3">
    <source>
        <dbReference type="SAM" id="MobiDB-lite"/>
    </source>
</evidence>
<dbReference type="Pfam" id="PF01593">
    <property type="entry name" value="Amino_oxidase"/>
    <property type="match status" value="2"/>
</dbReference>
<feature type="domain" description="Lipoxygenase" evidence="4">
    <location>
        <begin position="985"/>
        <end position="1315"/>
    </location>
</feature>
<keyword evidence="1" id="KW-0479">Metal-binding</keyword>
<dbReference type="InterPro" id="IPR036226">
    <property type="entry name" value="LipOase_C_sf"/>
</dbReference>
<evidence type="ECO:0000313" key="5">
    <source>
        <dbReference type="EMBL" id="MBC3936627.1"/>
    </source>
</evidence>
<accession>A0A923I4Y5</accession>
<dbReference type="GO" id="GO:0034440">
    <property type="term" value="P:lipid oxidation"/>
    <property type="evidence" value="ECO:0007669"/>
    <property type="project" value="InterPro"/>
</dbReference>
<dbReference type="RefSeq" id="WP_186882169.1">
    <property type="nucleotide sequence ID" value="NZ_JACOGG010000017.1"/>
</dbReference>
<name>A0A923I4Y5_9BURK</name>
<dbReference type="GO" id="GO:0046872">
    <property type="term" value="F:metal ion binding"/>
    <property type="evidence" value="ECO:0007669"/>
    <property type="project" value="UniProtKB-KW"/>
</dbReference>
<organism evidence="5 6">
    <name type="scientific">Undibacterium rugosum</name>
    <dbReference type="NCBI Taxonomy" id="2762291"/>
    <lineage>
        <taxon>Bacteria</taxon>
        <taxon>Pseudomonadati</taxon>
        <taxon>Pseudomonadota</taxon>
        <taxon>Betaproteobacteria</taxon>
        <taxon>Burkholderiales</taxon>
        <taxon>Oxalobacteraceae</taxon>
        <taxon>Undibacterium</taxon>
    </lineage>
</organism>
<dbReference type="SUPFAM" id="SSF51905">
    <property type="entry name" value="FAD/NAD(P)-binding domain"/>
    <property type="match status" value="1"/>
</dbReference>
<dbReference type="InterPro" id="IPR002937">
    <property type="entry name" value="Amino_oxidase"/>
</dbReference>
<sequence>MSYLSFKATTAAAPSTAGTLRGAFSQWLLTNHGANYRLSLQQQRSRKQAQRFKAEMESSTHDNPSHIPMVGIVGGGFAGLFSGLILQSLGIECEVFESSERVGGRIRTWYSTNYHSDERNQQGLYGEIGGMRLPQFSADMLPVQQLALAVNTVLARNGREHEQVNWRKFYYSSPEQRLRFNNMPEAITNTPEYALNDLNFGQRNGGDIPDFWVTPQNDANGNAYLPVNMVLDQVNGPFLKAFDQSFANGFELLMQFDQYSMWDYLTTQFTLGDMGEYYNPAMGPKNALLPWSIASYLETTNVGSGMYAVSFVEMVIAVYDWGGSKDPYRPNDPGVYMLTVDKGMQHFPDACRAVLDLEKGVRLKDGVIAQIQVGMLPSPDTGTYIYNPPNLTDDARPLPPTVSANSASASTPKADTQAERSREKRRVHLKHKAIELKHDSSLFDGHGGMRLKLQHHDEHGHERLIDKVYPYVITTLPMGAYLNGADKLNLLNDISFSKAQAIRECNYMSSFKAFLTFKTQFWTKVGERQEGGYGAATTDRPNRQIIYPSYGYDSKPGVLQVYCWAGDARKLGALGDKERIEECLKGIQYLYPDVDIYQEFAGYHDGKTTKTWFWDEHAGGGAFALFNPGQFNNLYPTLLTPEFDGCLNFAGECCSVHHGWIVGALDSAYNAVLNILQQAGATKKIQQMRATWGSFTSPDVEGDPATANQLSYAYLYNQVDREAAAIPANASASIYGDSTYVFEGNVPAFIADYSKVPQAMKAVEQDKQVLQMLNNQWNDNVAQRAKLPPVEVDMSNAVAMLESIYYGNNFQTVPAPAYWLKDDDEFARQQLAGFMPNLLSSVNQSKLKDVLAAAGLASHSKLNQLDIRYVADYRQYLQACTVIPSGYYLAQPIVFFTVSAQNELLPVAIQLEQDGEVFTPDMANAENAWLLAKMQTNCAGQTLHDVGFHQLLTHQIGAMVSIALFSEEVFNPATEPRSTTPFQQHPVFKLLSPHLSKTVEFQQTIYDSSYHPYAQSFPASREVNGKPGVYNIGFIYDLIFSCGRIGNYQLQDKMYNDDGKFRFLDLAIPKDAQKRGVSHTPFSYPYVHDATLWYEAMQSFISQFVDTCYPNGDSDVAHDVQLQRFFNKLIPAFNYVDGVEQAQRFPASVTTAALLKEVLTMFVWQFSVQHTVINDGAYNQAAFVPNASTLMYAPPADTPSSQWTPADILACLPSQTQTYPDVGGMNFLDIQLNASVTGQGPYPETVFGRGVLEPSIDYLQDTYSFTDLALRTVVDQYYQDVRKIAQAIQLRQAKDIANYFNLHPHSDAVPATVLFDLITPVNVMNTIQT</sequence>
<dbReference type="PANTHER" id="PTHR11771">
    <property type="entry name" value="LIPOXYGENASE"/>
    <property type="match status" value="1"/>
</dbReference>
<dbReference type="GO" id="GO:0016702">
    <property type="term" value="F:oxidoreductase activity, acting on single donors with incorporation of molecular oxygen, incorporation of two atoms of oxygen"/>
    <property type="evidence" value="ECO:0007669"/>
    <property type="project" value="InterPro"/>
</dbReference>
<proteinExistence type="predicted"/>
<comment type="caution">
    <text evidence="5">The sequence shown here is derived from an EMBL/GenBank/DDBJ whole genome shotgun (WGS) entry which is preliminary data.</text>
</comment>
<dbReference type="Gene3D" id="3.90.660.10">
    <property type="match status" value="2"/>
</dbReference>
<dbReference type="SUPFAM" id="SSF54373">
    <property type="entry name" value="FAD-linked reductases, C-terminal domain"/>
    <property type="match status" value="1"/>
</dbReference>
<dbReference type="PROSITE" id="PS51393">
    <property type="entry name" value="LIPOXYGENASE_3"/>
    <property type="match status" value="1"/>
</dbReference>
<protein>
    <submittedName>
        <fullName evidence="5">FAD-dependent oxidoreductase</fullName>
    </submittedName>
</protein>
<dbReference type="Gene3D" id="1.10.10.1620">
    <property type="match status" value="1"/>
</dbReference>
<gene>
    <name evidence="5" type="ORF">H8K47_14765</name>
</gene>
<dbReference type="SUPFAM" id="SSF48484">
    <property type="entry name" value="Lipoxigenase"/>
    <property type="match status" value="1"/>
</dbReference>
<dbReference type="InterPro" id="IPR036188">
    <property type="entry name" value="FAD/NAD-bd_sf"/>
</dbReference>
<reference evidence="5" key="1">
    <citation type="submission" date="2020-08" db="EMBL/GenBank/DDBJ databases">
        <title>Novel species isolated from subtropical streams in China.</title>
        <authorList>
            <person name="Lu H."/>
        </authorList>
    </citation>
    <scope>NUCLEOTIDE SEQUENCE</scope>
    <source>
        <strain evidence="5">CY7W</strain>
    </source>
</reference>
<evidence type="ECO:0000259" key="4">
    <source>
        <dbReference type="PROSITE" id="PS51393"/>
    </source>
</evidence>
<dbReference type="EMBL" id="JACOGG010000017">
    <property type="protein sequence ID" value="MBC3936627.1"/>
    <property type="molecule type" value="Genomic_DNA"/>
</dbReference>